<dbReference type="SMART" id="SM00270">
    <property type="entry name" value="ChtBD1"/>
    <property type="match status" value="1"/>
</dbReference>
<name>A0A4S8XU82_AURPU</name>
<keyword evidence="6" id="KW-0119">Carbohydrate metabolism</keyword>
<dbReference type="InterPro" id="IPR036861">
    <property type="entry name" value="Endochitinase-like_sf"/>
</dbReference>
<dbReference type="SUPFAM" id="SSF57016">
    <property type="entry name" value="Plant lectins/antimicrobial peptides"/>
    <property type="match status" value="1"/>
</dbReference>
<feature type="domain" description="Chitin-binding type-1" evidence="9">
    <location>
        <begin position="97"/>
        <end position="139"/>
    </location>
</feature>
<keyword evidence="3" id="KW-0479">Metal-binding</keyword>
<evidence type="ECO:0000256" key="1">
    <source>
        <dbReference type="ARBA" id="ARBA00001941"/>
    </source>
</evidence>
<reference evidence="10 11" key="1">
    <citation type="submission" date="2018-10" db="EMBL/GenBank/DDBJ databases">
        <title>Fifty Aureobasidium pullulans genomes reveal a recombining polyextremotolerant generalist.</title>
        <authorList>
            <person name="Gostincar C."/>
            <person name="Turk M."/>
            <person name="Zajc J."/>
            <person name="Gunde-Cimerman N."/>
        </authorList>
    </citation>
    <scope>NUCLEOTIDE SEQUENCE [LARGE SCALE GENOMIC DNA]</scope>
    <source>
        <strain evidence="10 11">EXF-11013</strain>
    </source>
</reference>
<evidence type="ECO:0000313" key="11">
    <source>
        <dbReference type="Proteomes" id="UP000310687"/>
    </source>
</evidence>
<evidence type="ECO:0000259" key="9">
    <source>
        <dbReference type="PROSITE" id="PS50941"/>
    </source>
</evidence>
<comment type="caution">
    <text evidence="10">The sequence shown here is derived from an EMBL/GenBank/DDBJ whole genome shotgun (WGS) entry which is preliminary data.</text>
</comment>
<dbReference type="PANTHER" id="PTHR46471">
    <property type="entry name" value="CHITIN DEACETYLASE"/>
    <property type="match status" value="1"/>
</dbReference>
<dbReference type="GO" id="GO:0046872">
    <property type="term" value="F:metal ion binding"/>
    <property type="evidence" value="ECO:0007669"/>
    <property type="project" value="UniProtKB-KW"/>
</dbReference>
<comment type="cofactor">
    <cofactor evidence="1">
        <name>Co(2+)</name>
        <dbReference type="ChEBI" id="CHEBI:48828"/>
    </cofactor>
</comment>
<evidence type="ECO:0000256" key="4">
    <source>
        <dbReference type="ARBA" id="ARBA00022729"/>
    </source>
</evidence>
<dbReference type="GO" id="GO:0008061">
    <property type="term" value="F:chitin binding"/>
    <property type="evidence" value="ECO:0007669"/>
    <property type="project" value="UniProtKB-UniRule"/>
</dbReference>
<dbReference type="InterPro" id="IPR001002">
    <property type="entry name" value="Chitin-bd_1"/>
</dbReference>
<evidence type="ECO:0000256" key="2">
    <source>
        <dbReference type="ARBA" id="ARBA00022669"/>
    </source>
</evidence>
<dbReference type="Gene3D" id="3.30.60.10">
    <property type="entry name" value="Endochitinase-like"/>
    <property type="match status" value="1"/>
</dbReference>
<comment type="caution">
    <text evidence="8">Lacks conserved residue(s) required for the propagation of feature annotation.</text>
</comment>
<keyword evidence="4" id="KW-0732">Signal</keyword>
<proteinExistence type="predicted"/>
<evidence type="ECO:0000256" key="6">
    <source>
        <dbReference type="ARBA" id="ARBA00023277"/>
    </source>
</evidence>
<keyword evidence="2 8" id="KW-0147">Chitin-binding</keyword>
<evidence type="ECO:0000256" key="5">
    <source>
        <dbReference type="ARBA" id="ARBA00022801"/>
    </source>
</evidence>
<evidence type="ECO:0000256" key="3">
    <source>
        <dbReference type="ARBA" id="ARBA00022723"/>
    </source>
</evidence>
<dbReference type="PANTHER" id="PTHR46471:SF2">
    <property type="entry name" value="CHITIN DEACETYLASE-RELATED"/>
    <property type="match status" value="1"/>
</dbReference>
<evidence type="ECO:0000313" key="10">
    <source>
        <dbReference type="EMBL" id="THW44309.1"/>
    </source>
</evidence>
<feature type="disulfide bond" evidence="8">
    <location>
        <begin position="112"/>
        <end position="126"/>
    </location>
</feature>
<evidence type="ECO:0000256" key="8">
    <source>
        <dbReference type="PROSITE-ProRule" id="PRU00261"/>
    </source>
</evidence>
<sequence length="254" mass="26626">MFNMVSILNTVPHCLYHQLIPLRIKTIVLGASLCAAMPYSVDFPSITLDIHPTFSHNTIIKPAMPTSSFPNQTTSYTLAIHPTFRAVTNNNATSSALGACGLGIGACPTSLCCSEYGYCGPNSSYCNSNCQPDFGTCNLNITTTTPIYSFSYQPLSTSISATSNDNTGAAGIITDDVTPAPSTVGINHAPESTGDVDVPTITLPTVTGISFEPISTTHTAVQSTWAATSYEEASMITVTMKKIGCAADATSSQV</sequence>
<protein>
    <recommendedName>
        <fullName evidence="9">Chitin-binding type-1 domain-containing protein</fullName>
    </recommendedName>
</protein>
<dbReference type="AlphaFoldDB" id="A0A4S8XU82"/>
<accession>A0A4S8XU82</accession>
<dbReference type="GO" id="GO:0016787">
    <property type="term" value="F:hydrolase activity"/>
    <property type="evidence" value="ECO:0007669"/>
    <property type="project" value="UniProtKB-KW"/>
</dbReference>
<gene>
    <name evidence="10" type="ORF">D6D22_04078</name>
</gene>
<dbReference type="EMBL" id="QZAL01000043">
    <property type="protein sequence ID" value="THW44309.1"/>
    <property type="molecule type" value="Genomic_DNA"/>
</dbReference>
<dbReference type="Proteomes" id="UP000310687">
    <property type="component" value="Unassembled WGS sequence"/>
</dbReference>
<keyword evidence="5" id="KW-0378">Hydrolase</keyword>
<organism evidence="10 11">
    <name type="scientific">Aureobasidium pullulans</name>
    <name type="common">Black yeast</name>
    <name type="synonym">Pullularia pullulans</name>
    <dbReference type="NCBI Taxonomy" id="5580"/>
    <lineage>
        <taxon>Eukaryota</taxon>
        <taxon>Fungi</taxon>
        <taxon>Dikarya</taxon>
        <taxon>Ascomycota</taxon>
        <taxon>Pezizomycotina</taxon>
        <taxon>Dothideomycetes</taxon>
        <taxon>Dothideomycetidae</taxon>
        <taxon>Dothideales</taxon>
        <taxon>Saccotheciaceae</taxon>
        <taxon>Aureobasidium</taxon>
    </lineage>
</organism>
<dbReference type="PROSITE" id="PS50941">
    <property type="entry name" value="CHIT_BIND_I_2"/>
    <property type="match status" value="1"/>
</dbReference>
<dbReference type="InterPro" id="IPR018371">
    <property type="entry name" value="Chitin-binding_1_CS"/>
</dbReference>
<keyword evidence="8" id="KW-1015">Disulfide bond</keyword>
<evidence type="ECO:0000256" key="7">
    <source>
        <dbReference type="ARBA" id="ARBA00023285"/>
    </source>
</evidence>
<feature type="disulfide bond" evidence="8">
    <location>
        <begin position="107"/>
        <end position="119"/>
    </location>
</feature>
<dbReference type="PROSITE" id="PS00026">
    <property type="entry name" value="CHIT_BIND_I_1"/>
    <property type="match status" value="1"/>
</dbReference>
<keyword evidence="7" id="KW-0170">Cobalt</keyword>